<accession>A0AA88IEA9</accession>
<dbReference type="AlphaFoldDB" id="A0AA88IEA9"/>
<dbReference type="EMBL" id="JAVRJZ010000001">
    <property type="protein sequence ID" value="KAK2727658.1"/>
    <property type="molecule type" value="Genomic_DNA"/>
</dbReference>
<evidence type="ECO:0000313" key="2">
    <source>
        <dbReference type="Proteomes" id="UP001187531"/>
    </source>
</evidence>
<sequence>MSYQVRNKKRVFGVESSKSKLQIDDYQQFTTPPRTIHIPTKNSSKFTTKQKKNAWIPPSTRKDVSQSSLPEIVCPMSKEATPTSDWKTLLLRYMNNIAEWLFDEYSAKVILICEKLCKDDFEDTIEVICTKGIESSMKIQMTCIGLLKSIKNDAKTA</sequence>
<protein>
    <submittedName>
        <fullName evidence="1">Uncharacterized protein</fullName>
    </submittedName>
</protein>
<evidence type="ECO:0000313" key="1">
    <source>
        <dbReference type="EMBL" id="KAK2727658.1"/>
    </source>
</evidence>
<name>A0AA88IEA9_ARTSF</name>
<reference evidence="1" key="1">
    <citation type="submission" date="2023-07" db="EMBL/GenBank/DDBJ databases">
        <title>Chromosome-level genome assembly of Artemia franciscana.</title>
        <authorList>
            <person name="Jo E."/>
        </authorList>
    </citation>
    <scope>NUCLEOTIDE SEQUENCE</scope>
    <source>
        <tissue evidence="1">Whole body</tissue>
    </source>
</reference>
<organism evidence="1 2">
    <name type="scientific">Artemia franciscana</name>
    <name type="common">Brine shrimp</name>
    <name type="synonym">Artemia sanfranciscana</name>
    <dbReference type="NCBI Taxonomy" id="6661"/>
    <lineage>
        <taxon>Eukaryota</taxon>
        <taxon>Metazoa</taxon>
        <taxon>Ecdysozoa</taxon>
        <taxon>Arthropoda</taxon>
        <taxon>Crustacea</taxon>
        <taxon>Branchiopoda</taxon>
        <taxon>Anostraca</taxon>
        <taxon>Artemiidae</taxon>
        <taxon>Artemia</taxon>
    </lineage>
</organism>
<proteinExistence type="predicted"/>
<dbReference type="Proteomes" id="UP001187531">
    <property type="component" value="Unassembled WGS sequence"/>
</dbReference>
<keyword evidence="2" id="KW-1185">Reference proteome</keyword>
<comment type="caution">
    <text evidence="1">The sequence shown here is derived from an EMBL/GenBank/DDBJ whole genome shotgun (WGS) entry which is preliminary data.</text>
</comment>
<gene>
    <name evidence="1" type="ORF">QYM36_008219</name>
</gene>